<dbReference type="OrthoDB" id="1105079at2759"/>
<organism evidence="1 2">
    <name type="scientific">Brassica carinata</name>
    <name type="common">Ethiopian mustard</name>
    <name type="synonym">Abyssinian cabbage</name>
    <dbReference type="NCBI Taxonomy" id="52824"/>
    <lineage>
        <taxon>Eukaryota</taxon>
        <taxon>Viridiplantae</taxon>
        <taxon>Streptophyta</taxon>
        <taxon>Embryophyta</taxon>
        <taxon>Tracheophyta</taxon>
        <taxon>Spermatophyta</taxon>
        <taxon>Magnoliopsida</taxon>
        <taxon>eudicotyledons</taxon>
        <taxon>Gunneridae</taxon>
        <taxon>Pentapetalae</taxon>
        <taxon>rosids</taxon>
        <taxon>malvids</taxon>
        <taxon>Brassicales</taxon>
        <taxon>Brassicaceae</taxon>
        <taxon>Brassiceae</taxon>
        <taxon>Brassica</taxon>
    </lineage>
</organism>
<name>A0A8X7SAG9_BRACI</name>
<reference evidence="1 2" key="1">
    <citation type="submission" date="2020-02" db="EMBL/GenBank/DDBJ databases">
        <authorList>
            <person name="Ma Q."/>
            <person name="Huang Y."/>
            <person name="Song X."/>
            <person name="Pei D."/>
        </authorList>
    </citation>
    <scope>NUCLEOTIDE SEQUENCE [LARGE SCALE GENOMIC DNA]</scope>
    <source>
        <strain evidence="1">Sxm20200214</strain>
        <tissue evidence="1">Leaf</tissue>
    </source>
</reference>
<evidence type="ECO:0000313" key="2">
    <source>
        <dbReference type="Proteomes" id="UP000886595"/>
    </source>
</evidence>
<dbReference type="EMBL" id="JAAMPC010000007">
    <property type="protein sequence ID" value="KAG2302692.1"/>
    <property type="molecule type" value="Genomic_DNA"/>
</dbReference>
<dbReference type="AlphaFoldDB" id="A0A8X7SAG9"/>
<gene>
    <name evidence="1" type="ORF">Bca52824_031343</name>
</gene>
<dbReference type="Proteomes" id="UP000886595">
    <property type="component" value="Unassembled WGS sequence"/>
</dbReference>
<proteinExistence type="predicted"/>
<accession>A0A8X7SAG9</accession>
<keyword evidence="2" id="KW-1185">Reference proteome</keyword>
<evidence type="ECO:0000313" key="1">
    <source>
        <dbReference type="EMBL" id="KAG2302692.1"/>
    </source>
</evidence>
<protein>
    <submittedName>
        <fullName evidence="1">Uncharacterized protein</fullName>
    </submittedName>
</protein>
<comment type="caution">
    <text evidence="1">The sequence shown here is derived from an EMBL/GenBank/DDBJ whole genome shotgun (WGS) entry which is preliminary data.</text>
</comment>
<sequence>MDLKDLISNVGDNKISEETNILISSLPSCTDFQGKKLCNYQGCWYYYNALQGVLNFQAGFKPQIRHYLAQGSHRRPHGEIKEPVL</sequence>